<dbReference type="Gene3D" id="3.10.350.10">
    <property type="entry name" value="LysM domain"/>
    <property type="match status" value="1"/>
</dbReference>
<dbReference type="PANTHER" id="PTHR34700">
    <property type="entry name" value="POTASSIUM BINDING PROTEIN KBP"/>
    <property type="match status" value="1"/>
</dbReference>
<dbReference type="CDD" id="cd00118">
    <property type="entry name" value="LysM"/>
    <property type="match status" value="1"/>
</dbReference>
<dbReference type="GeneID" id="26613200"/>
<name>A0A0K1LP52_9CAUD</name>
<dbReference type="InterPro" id="IPR052196">
    <property type="entry name" value="Bact_Kbp"/>
</dbReference>
<dbReference type="EMBL" id="KT001918">
    <property type="protein sequence ID" value="AKU44322.1"/>
    <property type="molecule type" value="Genomic_DNA"/>
</dbReference>
<dbReference type="KEGG" id="vg:26613200"/>
<dbReference type="Pfam" id="PF01476">
    <property type="entry name" value="LysM"/>
    <property type="match status" value="1"/>
</dbReference>
<sequence length="93" mass="10565">MITLTIMDRHYYGNSINEAKAKAFDDIINQDLVKIESDRYVVQPGDSLYSIAKKLYGVGELWPDIAKINRDSIPDARLIHPGIVLRLPKLVKI</sequence>
<reference evidence="2 3" key="1">
    <citation type="journal article" date="2015" name="Genome Announc.">
        <title>Complete Genome Sequence of Carbapenemase-Producing Klebsiella pneumoniae Myophage Matisse.</title>
        <authorList>
            <person name="Provasek V.E."/>
            <person name="Lessor L.E."/>
            <person name="Cahill J.L."/>
            <person name="Rasche E.S."/>
            <person name="Kuty Everett G.F."/>
        </authorList>
    </citation>
    <scope>NUCLEOTIDE SEQUENCE [LARGE SCALE GENOMIC DNA]</scope>
</reference>
<dbReference type="SMART" id="SM00257">
    <property type="entry name" value="LysM"/>
    <property type="match status" value="1"/>
</dbReference>
<dbReference type="PROSITE" id="PS51782">
    <property type="entry name" value="LYSM"/>
    <property type="match status" value="1"/>
</dbReference>
<accession>A0A0K1LP52</accession>
<evidence type="ECO:0000313" key="3">
    <source>
        <dbReference type="Proteomes" id="UP000203408"/>
    </source>
</evidence>
<gene>
    <name evidence="2" type="ORF">CPT_Matisse18</name>
</gene>
<evidence type="ECO:0000313" key="2">
    <source>
        <dbReference type="EMBL" id="AKU44322.1"/>
    </source>
</evidence>
<protein>
    <submittedName>
        <fullName evidence="2">Peptidoglycan-binding protein</fullName>
    </submittedName>
</protein>
<proteinExistence type="predicted"/>
<dbReference type="InterPro" id="IPR036779">
    <property type="entry name" value="LysM_dom_sf"/>
</dbReference>
<dbReference type="Proteomes" id="UP000203408">
    <property type="component" value="Segment"/>
</dbReference>
<dbReference type="InterPro" id="IPR018392">
    <property type="entry name" value="LysM"/>
</dbReference>
<dbReference type="PANTHER" id="PTHR34700:SF4">
    <property type="entry name" value="PHAGE-LIKE ELEMENT PBSX PROTEIN XKDP"/>
    <property type="match status" value="1"/>
</dbReference>
<dbReference type="RefSeq" id="YP_009194262.1">
    <property type="nucleotide sequence ID" value="NC_028750.1"/>
</dbReference>
<feature type="domain" description="LysM" evidence="1">
    <location>
        <begin position="38"/>
        <end position="87"/>
    </location>
</feature>
<dbReference type="SUPFAM" id="SSF54106">
    <property type="entry name" value="LysM domain"/>
    <property type="match status" value="1"/>
</dbReference>
<organism evidence="2 3">
    <name type="scientific">Klebsiella phage Matisse</name>
    <dbReference type="NCBI Taxonomy" id="1675607"/>
    <lineage>
        <taxon>Viruses</taxon>
        <taxon>Duplodnaviria</taxon>
        <taxon>Heunggongvirae</taxon>
        <taxon>Uroviricota</taxon>
        <taxon>Caudoviricetes</taxon>
        <taxon>Pantevenvirales</taxon>
        <taxon>Straboviridae</taxon>
        <taxon>Slopekvirus</taxon>
        <taxon>Slopekvirus matisse</taxon>
    </lineage>
</organism>
<keyword evidence="3" id="KW-1185">Reference proteome</keyword>
<evidence type="ECO:0000259" key="1">
    <source>
        <dbReference type="PROSITE" id="PS51782"/>
    </source>
</evidence>